<reference evidence="6" key="3">
    <citation type="submission" date="2024-05" db="EMBL/GenBank/DDBJ databases">
        <title>Draft genomic sequences of Priestia flexa CCM isolated from the soil of an abandoned mine contaminated by free cyanide in the high Andean zone of Tacna, Peru.</title>
        <authorList>
            <person name="Caceda Quiroz C.J."/>
            <person name="Maraza Chooque G.J."/>
            <person name="Fora Quispe G.L."/>
            <person name="Carpio Mamani M."/>
        </authorList>
    </citation>
    <scope>NUCLEOTIDE SEQUENCE</scope>
    <source>
        <strain evidence="6">CCM</strain>
    </source>
</reference>
<dbReference type="InterPro" id="IPR051782">
    <property type="entry name" value="ABC_Transporter_VariousFunc"/>
</dbReference>
<dbReference type="SUPFAM" id="SSF52540">
    <property type="entry name" value="P-loop containing nucleoside triphosphate hydrolases"/>
    <property type="match status" value="1"/>
</dbReference>
<evidence type="ECO:0000256" key="3">
    <source>
        <dbReference type="ARBA" id="ARBA00022840"/>
    </source>
</evidence>
<name>A0A1N6UM53_9BACI</name>
<dbReference type="AlphaFoldDB" id="A0A1N6UM53"/>
<keyword evidence="8" id="KW-1185">Reference proteome</keyword>
<evidence type="ECO:0000256" key="2">
    <source>
        <dbReference type="ARBA" id="ARBA00022741"/>
    </source>
</evidence>
<dbReference type="InterPro" id="IPR027417">
    <property type="entry name" value="P-loop_NTPase"/>
</dbReference>
<dbReference type="EMBL" id="JAEMWV010000007">
    <property type="protein sequence ID" value="MBN8252853.1"/>
    <property type="molecule type" value="Genomic_DNA"/>
</dbReference>
<evidence type="ECO:0000313" key="8">
    <source>
        <dbReference type="Proteomes" id="UP001284771"/>
    </source>
</evidence>
<dbReference type="Gene3D" id="3.40.50.300">
    <property type="entry name" value="P-loop containing nucleotide triphosphate hydrolases"/>
    <property type="match status" value="1"/>
</dbReference>
<feature type="domain" description="ABC transporter" evidence="4">
    <location>
        <begin position="5"/>
        <end position="229"/>
    </location>
</feature>
<evidence type="ECO:0000313" key="6">
    <source>
        <dbReference type="EMBL" id="MDW8514899.1"/>
    </source>
</evidence>
<dbReference type="GO" id="GO:0005524">
    <property type="term" value="F:ATP binding"/>
    <property type="evidence" value="ECO:0007669"/>
    <property type="project" value="UniProtKB-KW"/>
</dbReference>
<dbReference type="SMART" id="SM00382">
    <property type="entry name" value="AAA"/>
    <property type="match status" value="1"/>
</dbReference>
<evidence type="ECO:0000256" key="1">
    <source>
        <dbReference type="ARBA" id="ARBA00022448"/>
    </source>
</evidence>
<dbReference type="InterPro" id="IPR003593">
    <property type="entry name" value="AAA+_ATPase"/>
</dbReference>
<dbReference type="RefSeq" id="WP_061785741.1">
    <property type="nucleotide sequence ID" value="NZ_CANLXW010000042.1"/>
</dbReference>
<evidence type="ECO:0000259" key="4">
    <source>
        <dbReference type="PROSITE" id="PS50893"/>
    </source>
</evidence>
<gene>
    <name evidence="5" type="ORF">JF537_14845</name>
    <name evidence="6" type="ORF">RIB56_02040</name>
</gene>
<evidence type="ECO:0000313" key="7">
    <source>
        <dbReference type="Proteomes" id="UP000664578"/>
    </source>
</evidence>
<reference evidence="8" key="2">
    <citation type="submission" date="2023-07" db="EMBL/GenBank/DDBJ databases">
        <title>Draft genomic sequences of Priestia flexa CCM isolated from the soil of an abandoned mine contaminated by free cyanide in the high Andean zone of Tacna, Peru.</title>
        <authorList>
            <person name="Caceda Quiroz C.J."/>
            <person name="Maraza Chooque G.J."/>
            <person name="Fora Quispe G.L."/>
            <person name="Carpio Mamani M."/>
        </authorList>
    </citation>
    <scope>NUCLEOTIDE SEQUENCE [LARGE SCALE GENOMIC DNA]</scope>
    <source>
        <strain evidence="8">CCM</strain>
    </source>
</reference>
<reference evidence="5" key="1">
    <citation type="submission" date="2020-12" db="EMBL/GenBank/DDBJ databases">
        <title>PHA producing bacteria isolated from mangrove.</title>
        <authorList>
            <person name="Zheng W."/>
            <person name="Yu S."/>
            <person name="Huang Y."/>
        </authorList>
    </citation>
    <scope>NUCLEOTIDE SEQUENCE</scope>
    <source>
        <strain evidence="5">GN22-4</strain>
    </source>
</reference>
<dbReference type="PANTHER" id="PTHR42939">
    <property type="entry name" value="ABC TRANSPORTER ATP-BINDING PROTEIN ALBC-RELATED"/>
    <property type="match status" value="1"/>
</dbReference>
<protein>
    <submittedName>
        <fullName evidence="5">ABC transporter ATP-binding protein</fullName>
    </submittedName>
</protein>
<dbReference type="PROSITE" id="PS50893">
    <property type="entry name" value="ABC_TRANSPORTER_2"/>
    <property type="match status" value="1"/>
</dbReference>
<keyword evidence="1" id="KW-0813">Transport</keyword>
<dbReference type="GeneID" id="93680862"/>
<dbReference type="PANTHER" id="PTHR42939:SF1">
    <property type="entry name" value="ABC TRANSPORTER ATP-BINDING PROTEIN ALBC-RELATED"/>
    <property type="match status" value="1"/>
</dbReference>
<keyword evidence="2" id="KW-0547">Nucleotide-binding</keyword>
<dbReference type="GO" id="GO:0016887">
    <property type="term" value="F:ATP hydrolysis activity"/>
    <property type="evidence" value="ECO:0007669"/>
    <property type="project" value="InterPro"/>
</dbReference>
<dbReference type="EMBL" id="JAWUZT010000003">
    <property type="protein sequence ID" value="MDW8514899.1"/>
    <property type="molecule type" value="Genomic_DNA"/>
</dbReference>
<evidence type="ECO:0000313" key="5">
    <source>
        <dbReference type="EMBL" id="MBN8252853.1"/>
    </source>
</evidence>
<keyword evidence="3 5" id="KW-0067">ATP-binding</keyword>
<sequence>MNYSLSFQNVSKSFETKRILDHISFDIEKGKITAFLGQNGAGKTTTLKIAMGLLTPDEGKVLLHNESIEKMKKEVTFIPDHPYLYDELTGREYIKFIMELTDLNLSKEEVEKQVVYYHLEKEIDKKIKNLSLGNKKKLALMGSLLNKPSVLLLDEFISGIDPINMKKIKSILKDYVSAGNSILLSTHQLEVAQTFCDSLVFINEGKILKIESDISSVFTKNESLEDYFISMLNMSGGTQHD</sequence>
<dbReference type="Pfam" id="PF00005">
    <property type="entry name" value="ABC_tran"/>
    <property type="match status" value="1"/>
</dbReference>
<accession>A0A4P8XC58</accession>
<dbReference type="CDD" id="cd03230">
    <property type="entry name" value="ABC_DR_subfamily_A"/>
    <property type="match status" value="1"/>
</dbReference>
<comment type="caution">
    <text evidence="5">The sequence shown here is derived from an EMBL/GenBank/DDBJ whole genome shotgun (WGS) entry which is preliminary data.</text>
</comment>
<dbReference type="InterPro" id="IPR003439">
    <property type="entry name" value="ABC_transporter-like_ATP-bd"/>
</dbReference>
<dbReference type="Proteomes" id="UP001284771">
    <property type="component" value="Unassembled WGS sequence"/>
</dbReference>
<proteinExistence type="predicted"/>
<dbReference type="Proteomes" id="UP000664578">
    <property type="component" value="Unassembled WGS sequence"/>
</dbReference>
<organism evidence="5 7">
    <name type="scientific">Priestia flexa</name>
    <dbReference type="NCBI Taxonomy" id="86664"/>
    <lineage>
        <taxon>Bacteria</taxon>
        <taxon>Bacillati</taxon>
        <taxon>Bacillota</taxon>
        <taxon>Bacilli</taxon>
        <taxon>Bacillales</taxon>
        <taxon>Bacillaceae</taxon>
        <taxon>Priestia</taxon>
    </lineage>
</organism>
<accession>A0A1N6UM53</accession>